<dbReference type="AlphaFoldDB" id="A0A382XYY8"/>
<name>A0A382XYY8_9ZZZZ</name>
<reference evidence="2" key="1">
    <citation type="submission" date="2018-05" db="EMBL/GenBank/DDBJ databases">
        <authorList>
            <person name="Lanie J.A."/>
            <person name="Ng W.-L."/>
            <person name="Kazmierczak K.M."/>
            <person name="Andrzejewski T.M."/>
            <person name="Davidsen T.M."/>
            <person name="Wayne K.J."/>
            <person name="Tettelin H."/>
            <person name="Glass J.I."/>
            <person name="Rusch D."/>
            <person name="Podicherti R."/>
            <person name="Tsui H.-C.T."/>
            <person name="Winkler M.E."/>
        </authorList>
    </citation>
    <scope>NUCLEOTIDE SEQUENCE</scope>
</reference>
<evidence type="ECO:0000256" key="1">
    <source>
        <dbReference type="SAM" id="MobiDB-lite"/>
    </source>
</evidence>
<sequence length="267" mass="29189">GHAGGRGLVVQRRSWVAIVGRSDDTSGGAVGDRSARDTGVGQRSRALCQTGPDHGCRRIQLGGHQFVHHTARGAADKMDGLAGSVPVSGGRNRCRHGRHVVLVSRPSAATRVRSGKPVGLLFPPAEEPERSRRGAQWIFPVYRYGIIFHNLCRLAGAAVRLGTGEHRNGRRHTGADRIRRLRSVKRVYRSTGETPGPPDRILDGEPGTTYPPVPRYISVARHNRSGHLLPNVRVHDRLLHPSPVRTDARCPWYDSDRGHPGHLSLPS</sequence>
<gene>
    <name evidence="2" type="ORF">METZ01_LOCUS428729</name>
</gene>
<proteinExistence type="predicted"/>
<evidence type="ECO:0000313" key="2">
    <source>
        <dbReference type="EMBL" id="SVD75875.1"/>
    </source>
</evidence>
<feature type="region of interest" description="Disordered" evidence="1">
    <location>
        <begin position="22"/>
        <end position="44"/>
    </location>
</feature>
<feature type="region of interest" description="Disordered" evidence="1">
    <location>
        <begin position="189"/>
        <end position="208"/>
    </location>
</feature>
<organism evidence="2">
    <name type="scientific">marine metagenome</name>
    <dbReference type="NCBI Taxonomy" id="408172"/>
    <lineage>
        <taxon>unclassified sequences</taxon>
        <taxon>metagenomes</taxon>
        <taxon>ecological metagenomes</taxon>
    </lineage>
</organism>
<protein>
    <submittedName>
        <fullName evidence="2">Uncharacterized protein</fullName>
    </submittedName>
</protein>
<accession>A0A382XYY8</accession>
<feature type="non-terminal residue" evidence="2">
    <location>
        <position position="1"/>
    </location>
</feature>
<dbReference type="EMBL" id="UINC01171349">
    <property type="protein sequence ID" value="SVD75875.1"/>
    <property type="molecule type" value="Genomic_DNA"/>
</dbReference>
<feature type="non-terminal residue" evidence="2">
    <location>
        <position position="267"/>
    </location>
</feature>